<name>A0A2T4Q2Y3_STAWA</name>
<feature type="transmembrane region" description="Helical" evidence="7">
    <location>
        <begin position="908"/>
        <end position="930"/>
    </location>
</feature>
<dbReference type="EMBL" id="PZEV01000004">
    <property type="protein sequence ID" value="PTI52250.1"/>
    <property type="molecule type" value="Genomic_DNA"/>
</dbReference>
<evidence type="ECO:0000313" key="10">
    <source>
        <dbReference type="Proteomes" id="UP000240717"/>
    </source>
</evidence>
<reference evidence="9 10" key="1">
    <citation type="journal article" date="2016" name="Front. Microbiol.">
        <title>Comprehensive Phylogenetic Analysis of Bovine Non-aureus Staphylococci Species Based on Whole-Genome Sequencing.</title>
        <authorList>
            <person name="Naushad S."/>
            <person name="Barkema H.W."/>
            <person name="Luby C."/>
            <person name="Condas L.A."/>
            <person name="Nobrega D.B."/>
            <person name="Carson D.A."/>
            <person name="De Buck J."/>
        </authorList>
    </citation>
    <scope>NUCLEOTIDE SEQUENCE [LARGE SCALE GENOMIC DNA]</scope>
    <source>
        <strain evidence="9 10">SNUC 2993</strain>
    </source>
</reference>
<feature type="transmembrane region" description="Helical" evidence="7">
    <location>
        <begin position="21"/>
        <end position="44"/>
    </location>
</feature>
<sequence length="952" mass="104957">MKNALKLFKTDLKKIAKTPAVWIILAGLAILPSFYAWFNLWAMWDPYGNTAHIKVAIVNEDKGDKVRGKEINVGNKMVQTLKKNDSFDWQFVSREKADHEIKMGKYYAGIYIPSKFTHQITGTLRKHPEKADVDFKVNQKINAVAAKLTDTGSSLVVEKANEQFNQTVTKALLSEANKVGLKIEDEVPTINKIKNAVYAANQSLPEINKFKNKIIYLNEHQDDLDRYANQFRNLGNYKGDILDAQERLNQVNSSIPALNEKAKLIIALNNYMPDIERVLNVAANDVPAKFPKINRGVSIAGQGIDAANDQLTDAKGFLTQVQNRVGDYQDAAGRAQNVNNDVNQGLRQQGARQQSAHNKQHDEGHSYQSGIKTQSLSTSGDNESNQSNELVSSNDVKSMNTALTESLLSLSNLSDVQAKASQKDMDALKHISYGILASDKPTEFKEPLENVSSRLENATKYNQQFIDILSELEKNEDVDLSKEIKQIKKANNQLNDQLKTTNQLIDALSNGSSGKSEAINVLNKIGDTNKTLSQFRTYVKKELNQSLLNISNDITSQLASGQQALSTVQSKLNSINQVIDSGQSILDSGKKRIDRIQTALPGIEQTYISAMKTAQDYFPTVKKDVAKAADFVRNDLPGLEQRLANATQAVNDNLPSLFSKYDNAVNLLDENQPRAKEALSNLADFSENKLPGVEKDLKKANKIFKQLDKDDGVDNLIDVLKNDLKKQADVIAHPINKKTTDVFPVKDYGSGMTPFYTALSIWVGGLLMVSLLSVDNKHESLKSILSPREIFMGKAGFFFLLGIVQALIVSIGDLVILKAAVESPVLFVTIAVFCSLVFNSIIYTCVSLLGNPGKAIAIIFLVLQIAGGGGTFPIQTTPKFFQTISPYLPFTYAIDALRETVGGIVPEILITKVIILALFGLGFIIVGVILKPITDPLMRKVSSKVDESNVTE</sequence>
<evidence type="ECO:0000256" key="2">
    <source>
        <dbReference type="ARBA" id="ARBA00022692"/>
    </source>
</evidence>
<keyword evidence="2 7" id="KW-0812">Transmembrane</keyword>
<feature type="transmembrane region" description="Helical" evidence="7">
    <location>
        <begin position="755"/>
        <end position="774"/>
    </location>
</feature>
<dbReference type="Proteomes" id="UP000240717">
    <property type="component" value="Unassembled WGS sequence"/>
</dbReference>
<evidence type="ECO:0000256" key="7">
    <source>
        <dbReference type="SAM" id="Phobius"/>
    </source>
</evidence>
<comment type="caution">
    <text evidence="9">The sequence shown here is derived from an EMBL/GenBank/DDBJ whole genome shotgun (WGS) entry which is preliminary data.</text>
</comment>
<comment type="subcellular location">
    <subcellularLocation>
        <location evidence="1">Membrane</location>
        <topology evidence="1">Multi-pass membrane protein</topology>
    </subcellularLocation>
</comment>
<feature type="transmembrane region" description="Helical" evidence="7">
    <location>
        <begin position="823"/>
        <end position="843"/>
    </location>
</feature>
<feature type="compositionally biased region" description="Polar residues" evidence="6">
    <location>
        <begin position="366"/>
        <end position="394"/>
    </location>
</feature>
<dbReference type="Pfam" id="PF12698">
    <property type="entry name" value="ABC2_membrane_3"/>
    <property type="match status" value="2"/>
</dbReference>
<keyword evidence="3 7" id="KW-1133">Transmembrane helix</keyword>
<feature type="transmembrane region" description="Helical" evidence="7">
    <location>
        <begin position="795"/>
        <end position="817"/>
    </location>
</feature>
<dbReference type="RefSeq" id="WP_107532768.1">
    <property type="nucleotide sequence ID" value="NZ_PZEV01000004.1"/>
</dbReference>
<feature type="domain" description="ABC-2 type transporter transmembrane" evidence="8">
    <location>
        <begin position="669"/>
        <end position="928"/>
    </location>
</feature>
<dbReference type="STRING" id="1194526.A284_01175"/>
<feature type="compositionally biased region" description="Polar residues" evidence="6">
    <location>
        <begin position="346"/>
        <end position="357"/>
    </location>
</feature>
<accession>A0A2T4Q2Y3</accession>
<feature type="transmembrane region" description="Helical" evidence="7">
    <location>
        <begin position="855"/>
        <end position="874"/>
    </location>
</feature>
<feature type="domain" description="ABC-2 type transporter transmembrane" evidence="8">
    <location>
        <begin position="29"/>
        <end position="198"/>
    </location>
</feature>
<evidence type="ECO:0000256" key="3">
    <source>
        <dbReference type="ARBA" id="ARBA00022989"/>
    </source>
</evidence>
<dbReference type="InterPro" id="IPR017501">
    <property type="entry name" value="Phage_infect_YhgE_C"/>
</dbReference>
<dbReference type="PANTHER" id="PTHR43077">
    <property type="entry name" value="TRANSPORT PERMEASE YVFS-RELATED"/>
    <property type="match status" value="1"/>
</dbReference>
<evidence type="ECO:0000256" key="6">
    <source>
        <dbReference type="SAM" id="MobiDB-lite"/>
    </source>
</evidence>
<keyword evidence="5" id="KW-0175">Coiled coil</keyword>
<keyword evidence="4 7" id="KW-0472">Membrane</keyword>
<dbReference type="AlphaFoldDB" id="A0A2T4Q2Y3"/>
<evidence type="ECO:0000256" key="1">
    <source>
        <dbReference type="ARBA" id="ARBA00004141"/>
    </source>
</evidence>
<dbReference type="Gene3D" id="3.40.1710.10">
    <property type="entry name" value="abc type-2 transporter like domain"/>
    <property type="match status" value="1"/>
</dbReference>
<dbReference type="NCBIfam" id="TIGR03061">
    <property type="entry name" value="pip_yhgE_Nterm"/>
    <property type="match status" value="1"/>
</dbReference>
<evidence type="ECO:0000313" key="9">
    <source>
        <dbReference type="EMBL" id="PTI52250.1"/>
    </source>
</evidence>
<dbReference type="GO" id="GO:0140359">
    <property type="term" value="F:ABC-type transporter activity"/>
    <property type="evidence" value="ECO:0007669"/>
    <property type="project" value="InterPro"/>
</dbReference>
<dbReference type="InterPro" id="IPR051328">
    <property type="entry name" value="T7SS_ABC-Transporter"/>
</dbReference>
<evidence type="ECO:0000256" key="4">
    <source>
        <dbReference type="ARBA" id="ARBA00023136"/>
    </source>
</evidence>
<dbReference type="InterPro" id="IPR017500">
    <property type="entry name" value="Phage_infect_YhgE_N"/>
</dbReference>
<protein>
    <submittedName>
        <fullName evidence="9">YhgE/Pip domain-containing protein</fullName>
    </submittedName>
</protein>
<dbReference type="NCBIfam" id="TIGR03062">
    <property type="entry name" value="pip_yhgE_Cterm"/>
    <property type="match status" value="1"/>
</dbReference>
<dbReference type="InterPro" id="IPR013525">
    <property type="entry name" value="ABC2_TM"/>
</dbReference>
<organism evidence="9 10">
    <name type="scientific">Staphylococcus warneri</name>
    <dbReference type="NCBI Taxonomy" id="1292"/>
    <lineage>
        <taxon>Bacteria</taxon>
        <taxon>Bacillati</taxon>
        <taxon>Bacillota</taxon>
        <taxon>Bacilli</taxon>
        <taxon>Bacillales</taxon>
        <taxon>Staphylococcaceae</taxon>
        <taxon>Staphylococcus</taxon>
    </lineage>
</organism>
<feature type="coiled-coil region" evidence="5">
    <location>
        <begin position="477"/>
        <end position="511"/>
    </location>
</feature>
<feature type="region of interest" description="Disordered" evidence="6">
    <location>
        <begin position="346"/>
        <end position="394"/>
    </location>
</feature>
<evidence type="ECO:0000259" key="8">
    <source>
        <dbReference type="Pfam" id="PF12698"/>
    </source>
</evidence>
<proteinExistence type="predicted"/>
<evidence type="ECO:0000256" key="5">
    <source>
        <dbReference type="SAM" id="Coils"/>
    </source>
</evidence>
<dbReference type="GO" id="GO:0016020">
    <property type="term" value="C:membrane"/>
    <property type="evidence" value="ECO:0007669"/>
    <property type="project" value="UniProtKB-SubCell"/>
</dbReference>
<dbReference type="PANTHER" id="PTHR43077:SF10">
    <property type="entry name" value="TRANSPORT PERMEASE PROTEIN"/>
    <property type="match status" value="1"/>
</dbReference>
<gene>
    <name evidence="9" type="ORF">BU085_01960</name>
</gene>